<evidence type="ECO:0000256" key="1">
    <source>
        <dbReference type="ARBA" id="ARBA00004651"/>
    </source>
</evidence>
<keyword evidence="3 9" id="KW-0813">Transport</keyword>
<feature type="transmembrane region" description="Helical" evidence="9">
    <location>
        <begin position="20"/>
        <end position="41"/>
    </location>
</feature>
<dbReference type="CDD" id="cd06261">
    <property type="entry name" value="TM_PBP2"/>
    <property type="match status" value="1"/>
</dbReference>
<evidence type="ECO:0000256" key="6">
    <source>
        <dbReference type="ARBA" id="ARBA00022970"/>
    </source>
</evidence>
<feature type="transmembrane region" description="Helical" evidence="9">
    <location>
        <begin position="101"/>
        <end position="124"/>
    </location>
</feature>
<feature type="transmembrane region" description="Helical" evidence="9">
    <location>
        <begin position="202"/>
        <end position="223"/>
    </location>
</feature>
<evidence type="ECO:0000313" key="12">
    <source>
        <dbReference type="Proteomes" id="UP000824633"/>
    </source>
</evidence>
<evidence type="ECO:0000256" key="5">
    <source>
        <dbReference type="ARBA" id="ARBA00022692"/>
    </source>
</evidence>
<reference evidence="12" key="1">
    <citation type="submission" date="2021-07" db="EMBL/GenBank/DDBJ databases">
        <title>Complete genome sequencing of a Clostridium isolate.</title>
        <authorList>
            <person name="Ueki A."/>
            <person name="Tonouchi A."/>
        </authorList>
    </citation>
    <scope>NUCLEOTIDE SEQUENCE [LARGE SCALE GENOMIC DNA]</scope>
    <source>
        <strain evidence="12">C5S11</strain>
    </source>
</reference>
<dbReference type="InterPro" id="IPR000515">
    <property type="entry name" value="MetI-like"/>
</dbReference>
<dbReference type="InterPro" id="IPR010065">
    <property type="entry name" value="AA_ABC_transptr_permease_3TM"/>
</dbReference>
<keyword evidence="6" id="KW-0029">Amino-acid transport</keyword>
<evidence type="ECO:0000313" key="11">
    <source>
        <dbReference type="EMBL" id="BCZ49061.1"/>
    </source>
</evidence>
<sequence>MNFSFIDKYSGYFLKGTEITIILAFFAVLFGTILGLVLTLLRRSNFKPISSINFKPISFIATAYVEFVRGTPLLVQIYIIYIGFPKLNGLPKVMGIPMEDVLVGVIALALNSAAYVSEIMRAGIDAVDKGQMEAARSLGMNQKLAMFYIVIPQAFKNILPALGNEFISVIKESSQVSVIGVAELMYNAGVVRGNTALGLEPIIVAAVIYFIITFTMTRILGYVERRMKASDIR</sequence>
<evidence type="ECO:0000256" key="7">
    <source>
        <dbReference type="ARBA" id="ARBA00022989"/>
    </source>
</evidence>
<dbReference type="InterPro" id="IPR043429">
    <property type="entry name" value="ArtM/GltK/GlnP/TcyL/YhdX-like"/>
</dbReference>
<dbReference type="Proteomes" id="UP000824633">
    <property type="component" value="Chromosome"/>
</dbReference>
<dbReference type="Pfam" id="PF00528">
    <property type="entry name" value="BPD_transp_1"/>
    <property type="match status" value="1"/>
</dbReference>
<keyword evidence="4" id="KW-1003">Cell membrane</keyword>
<evidence type="ECO:0000256" key="2">
    <source>
        <dbReference type="ARBA" id="ARBA00010072"/>
    </source>
</evidence>
<feature type="transmembrane region" description="Helical" evidence="9">
    <location>
        <begin position="145"/>
        <end position="163"/>
    </location>
</feature>
<evidence type="ECO:0000256" key="4">
    <source>
        <dbReference type="ARBA" id="ARBA00022475"/>
    </source>
</evidence>
<dbReference type="PANTHER" id="PTHR30614">
    <property type="entry name" value="MEMBRANE COMPONENT OF AMINO ACID ABC TRANSPORTER"/>
    <property type="match status" value="1"/>
</dbReference>
<comment type="similarity">
    <text evidence="2">Belongs to the binding-protein-dependent transport system permease family. HisMQ subfamily.</text>
</comment>
<dbReference type="NCBIfam" id="TIGR01726">
    <property type="entry name" value="HEQRo_perm_3TM"/>
    <property type="match status" value="1"/>
</dbReference>
<dbReference type="Gene3D" id="1.10.3720.10">
    <property type="entry name" value="MetI-like"/>
    <property type="match status" value="1"/>
</dbReference>
<keyword evidence="5 9" id="KW-0812">Transmembrane</keyword>
<dbReference type="SUPFAM" id="SSF161098">
    <property type="entry name" value="MetI-like"/>
    <property type="match status" value="1"/>
</dbReference>
<protein>
    <submittedName>
        <fullName evidence="11">Amino acid ABC transporter permease</fullName>
    </submittedName>
</protein>
<dbReference type="PANTHER" id="PTHR30614:SF20">
    <property type="entry name" value="GLUTAMINE TRANSPORT SYSTEM PERMEASE PROTEIN GLNP"/>
    <property type="match status" value="1"/>
</dbReference>
<feature type="transmembrane region" description="Helical" evidence="9">
    <location>
        <begin position="61"/>
        <end position="81"/>
    </location>
</feature>
<keyword evidence="7 9" id="KW-1133">Transmembrane helix</keyword>
<gene>
    <name evidence="11" type="ORF">psyc5s11_51280</name>
</gene>
<dbReference type="EMBL" id="AP024849">
    <property type="protein sequence ID" value="BCZ49061.1"/>
    <property type="molecule type" value="Genomic_DNA"/>
</dbReference>
<evidence type="ECO:0000256" key="9">
    <source>
        <dbReference type="RuleBase" id="RU363032"/>
    </source>
</evidence>
<name>A0ABN6J522_9CLOT</name>
<comment type="subcellular location">
    <subcellularLocation>
        <location evidence="1 9">Cell membrane</location>
        <topology evidence="1 9">Multi-pass membrane protein</topology>
    </subcellularLocation>
</comment>
<keyword evidence="8 9" id="KW-0472">Membrane</keyword>
<evidence type="ECO:0000259" key="10">
    <source>
        <dbReference type="PROSITE" id="PS50928"/>
    </source>
</evidence>
<dbReference type="PROSITE" id="PS50928">
    <property type="entry name" value="ABC_TM1"/>
    <property type="match status" value="1"/>
</dbReference>
<evidence type="ECO:0000256" key="8">
    <source>
        <dbReference type="ARBA" id="ARBA00023136"/>
    </source>
</evidence>
<feature type="domain" description="ABC transmembrane type-1" evidence="10">
    <location>
        <begin position="17"/>
        <end position="220"/>
    </location>
</feature>
<proteinExistence type="inferred from homology"/>
<keyword evidence="12" id="KW-1185">Reference proteome</keyword>
<evidence type="ECO:0000256" key="3">
    <source>
        <dbReference type="ARBA" id="ARBA00022448"/>
    </source>
</evidence>
<organism evidence="11 12">
    <name type="scientific">Clostridium gelidum</name>
    <dbReference type="NCBI Taxonomy" id="704125"/>
    <lineage>
        <taxon>Bacteria</taxon>
        <taxon>Bacillati</taxon>
        <taxon>Bacillota</taxon>
        <taxon>Clostridia</taxon>
        <taxon>Eubacteriales</taxon>
        <taxon>Clostridiaceae</taxon>
        <taxon>Clostridium</taxon>
    </lineage>
</organism>
<dbReference type="RefSeq" id="WP_224035268.1">
    <property type="nucleotide sequence ID" value="NZ_AP024849.1"/>
</dbReference>
<dbReference type="InterPro" id="IPR035906">
    <property type="entry name" value="MetI-like_sf"/>
</dbReference>
<accession>A0ABN6J522</accession>